<dbReference type="RefSeq" id="XP_005844332.1">
    <property type="nucleotide sequence ID" value="XM_005844270.1"/>
</dbReference>
<keyword evidence="3" id="KW-1185">Reference proteome</keyword>
<evidence type="ECO:0000256" key="1">
    <source>
        <dbReference type="SAM" id="SignalP"/>
    </source>
</evidence>
<feature type="signal peptide" evidence="1">
    <location>
        <begin position="1"/>
        <end position="21"/>
    </location>
</feature>
<accession>E1ZPC7</accession>
<dbReference type="InParanoid" id="E1ZPC7"/>
<sequence>MQPSRAALLLILLTFGGSAHAAVLPVKPNTITDPCQSLTKIPGCIECKRGRGPQSPAGATHRCLYCTKDRAQNWSTDKMPNTAAGVPYIRSCPTTIADVARCKQLTGIDNCAKCWESGAGPWWSPKGTNGKWCTLCVSGFYFNWNVNSANFGKCMPGNCQQTSGNSNCVQCNPDKSCTKCKTVPGQKTLLMPKNAIFTNGNYGESMCVTPAQLTTYSRQVNGGNNPPALPGNCTEVGTDMQCARCVDNYALTTPSSCFANNPNACQTCVYARGFVGSSCALNCKTLFGIGCATCTRAKCTGIDSFYPFGRR</sequence>
<dbReference type="EMBL" id="GL433857">
    <property type="protein sequence ID" value="EFN52230.1"/>
    <property type="molecule type" value="Genomic_DNA"/>
</dbReference>
<feature type="chain" id="PRO_5003155991" description="Laminin EGF-like domain-containing protein" evidence="1">
    <location>
        <begin position="22"/>
        <end position="311"/>
    </location>
</feature>
<evidence type="ECO:0008006" key="4">
    <source>
        <dbReference type="Google" id="ProtNLM"/>
    </source>
</evidence>
<evidence type="ECO:0000313" key="3">
    <source>
        <dbReference type="Proteomes" id="UP000008141"/>
    </source>
</evidence>
<dbReference type="Proteomes" id="UP000008141">
    <property type="component" value="Unassembled WGS sequence"/>
</dbReference>
<protein>
    <recommendedName>
        <fullName evidence="4">Laminin EGF-like domain-containing protein</fullName>
    </recommendedName>
</protein>
<proteinExistence type="predicted"/>
<evidence type="ECO:0000313" key="2">
    <source>
        <dbReference type="EMBL" id="EFN52230.1"/>
    </source>
</evidence>
<keyword evidence="1" id="KW-0732">Signal</keyword>
<dbReference type="GeneID" id="17351778"/>
<dbReference type="KEGG" id="cvr:CHLNCDRAFT_139095"/>
<reference evidence="2 3" key="1">
    <citation type="journal article" date="2010" name="Plant Cell">
        <title>The Chlorella variabilis NC64A genome reveals adaptation to photosymbiosis, coevolution with viruses, and cryptic sex.</title>
        <authorList>
            <person name="Blanc G."/>
            <person name="Duncan G."/>
            <person name="Agarkova I."/>
            <person name="Borodovsky M."/>
            <person name="Gurnon J."/>
            <person name="Kuo A."/>
            <person name="Lindquist E."/>
            <person name="Lucas S."/>
            <person name="Pangilinan J."/>
            <person name="Polle J."/>
            <person name="Salamov A."/>
            <person name="Terry A."/>
            <person name="Yamada T."/>
            <person name="Dunigan D.D."/>
            <person name="Grigoriev I.V."/>
            <person name="Claverie J.M."/>
            <person name="Van Etten J.L."/>
        </authorList>
    </citation>
    <scope>NUCLEOTIDE SEQUENCE [LARGE SCALE GENOMIC DNA]</scope>
    <source>
        <strain evidence="2 3">NC64A</strain>
    </source>
</reference>
<name>E1ZPC7_CHLVA</name>
<organism evidence="3">
    <name type="scientific">Chlorella variabilis</name>
    <name type="common">Green alga</name>
    <dbReference type="NCBI Taxonomy" id="554065"/>
    <lineage>
        <taxon>Eukaryota</taxon>
        <taxon>Viridiplantae</taxon>
        <taxon>Chlorophyta</taxon>
        <taxon>core chlorophytes</taxon>
        <taxon>Trebouxiophyceae</taxon>
        <taxon>Chlorellales</taxon>
        <taxon>Chlorellaceae</taxon>
        <taxon>Chlorella clade</taxon>
        <taxon>Chlorella</taxon>
    </lineage>
</organism>
<dbReference type="AlphaFoldDB" id="E1ZPC7"/>
<dbReference type="OrthoDB" id="509042at2759"/>
<gene>
    <name evidence="2" type="ORF">CHLNCDRAFT_139095</name>
</gene>